<dbReference type="EMBL" id="KN847554">
    <property type="protein sequence ID" value="KIW01520.1"/>
    <property type="molecule type" value="Genomic_DNA"/>
</dbReference>
<dbReference type="Proteomes" id="UP000053259">
    <property type="component" value="Unassembled WGS sequence"/>
</dbReference>
<evidence type="ECO:0000313" key="3">
    <source>
        <dbReference type="Proteomes" id="UP000053259"/>
    </source>
</evidence>
<name>A0A0D2A4X9_9PEZI</name>
<reference evidence="2 3" key="1">
    <citation type="submission" date="2015-01" db="EMBL/GenBank/DDBJ databases">
        <title>The Genome Sequence of Ochroconis gallopava CBS43764.</title>
        <authorList>
            <consortium name="The Broad Institute Genomics Platform"/>
            <person name="Cuomo C."/>
            <person name="de Hoog S."/>
            <person name="Gorbushina A."/>
            <person name="Stielow B."/>
            <person name="Teixiera M."/>
            <person name="Abouelleil A."/>
            <person name="Chapman S.B."/>
            <person name="Priest M."/>
            <person name="Young S.K."/>
            <person name="Wortman J."/>
            <person name="Nusbaum C."/>
            <person name="Birren B."/>
        </authorList>
    </citation>
    <scope>NUCLEOTIDE SEQUENCE [LARGE SCALE GENOMIC DNA]</scope>
    <source>
        <strain evidence="2 3">CBS 43764</strain>
    </source>
</reference>
<feature type="compositionally biased region" description="Low complexity" evidence="1">
    <location>
        <begin position="268"/>
        <end position="280"/>
    </location>
</feature>
<dbReference type="VEuPathDB" id="FungiDB:PV09_06998"/>
<evidence type="ECO:0000313" key="2">
    <source>
        <dbReference type="EMBL" id="KIW01520.1"/>
    </source>
</evidence>
<proteinExistence type="predicted"/>
<sequence length="479" mass="51859">MPLQQGEVSLLTLYADVHTYFAPPTSKPAHHRFDRRSYLYLFHDALNKRGRLEIANNAGTADQDAFNGYLDMSRVEYSYKQPNLFTITVSTHTQGTPQNDLSQWHLPAFDLRNENKYMYKIHSLDIYLWTAEDASLLVDSLKRVLQPGQLVLSDVPPSATHSEHRNSMSPVVQQLEQAAISTQPQRTASVSTTQSFPSQAPHTNGVSAAPVHPSQSPPATNFTPMGYNPAAPAAPETRVHREKTPPPPDAESGTGLAAAQHDNPVPSFAGPPQGGFAPQPTSYMGGAPSMSSPHPGLHRASTMSSIAPQSPPPYQQTFAGPPLAASTLQDNKAMYTQEPPTPGIQRQHTYPYQPAATQQPVQQYASYPSTSAPNGPASPGFASLQSPGFGIPPSSAQSQMYNTGEQTQTMQSASTTFNPTSIHHPMHQQLYIPEGSSTPAQAGPGAQGGGIVDPSKLDHKFEQIEKSVTRFLKRLDKKL</sequence>
<feature type="region of interest" description="Disordered" evidence="1">
    <location>
        <begin position="434"/>
        <end position="456"/>
    </location>
</feature>
<dbReference type="AlphaFoldDB" id="A0A0D2A4X9"/>
<dbReference type="InParanoid" id="A0A0D2A4X9"/>
<protein>
    <recommendedName>
        <fullName evidence="4">RNA recognition motif-containing protein</fullName>
    </recommendedName>
</protein>
<keyword evidence="3" id="KW-1185">Reference proteome</keyword>
<feature type="compositionally biased region" description="Polar residues" evidence="1">
    <location>
        <begin position="177"/>
        <end position="206"/>
    </location>
</feature>
<feature type="compositionally biased region" description="Polar residues" evidence="1">
    <location>
        <begin position="213"/>
        <end position="223"/>
    </location>
</feature>
<dbReference type="HOGENOM" id="CLU_032402_1_0_1"/>
<dbReference type="GeneID" id="27314971"/>
<feature type="region of interest" description="Disordered" evidence="1">
    <location>
        <begin position="357"/>
        <end position="378"/>
    </location>
</feature>
<feature type="compositionally biased region" description="Polar residues" evidence="1">
    <location>
        <begin position="357"/>
        <end position="373"/>
    </location>
</feature>
<evidence type="ECO:0000256" key="1">
    <source>
        <dbReference type="SAM" id="MobiDB-lite"/>
    </source>
</evidence>
<accession>A0A0D2A4X9</accession>
<gene>
    <name evidence="2" type="ORF">PV09_06998</name>
</gene>
<dbReference type="RefSeq" id="XP_016211389.1">
    <property type="nucleotide sequence ID" value="XM_016360712.1"/>
</dbReference>
<dbReference type="STRING" id="253628.A0A0D2A4X9"/>
<evidence type="ECO:0008006" key="4">
    <source>
        <dbReference type="Google" id="ProtNLM"/>
    </source>
</evidence>
<feature type="region of interest" description="Disordered" evidence="1">
    <location>
        <begin position="177"/>
        <end position="322"/>
    </location>
</feature>
<dbReference type="OrthoDB" id="5408296at2759"/>
<organism evidence="2 3">
    <name type="scientific">Verruconis gallopava</name>
    <dbReference type="NCBI Taxonomy" id="253628"/>
    <lineage>
        <taxon>Eukaryota</taxon>
        <taxon>Fungi</taxon>
        <taxon>Dikarya</taxon>
        <taxon>Ascomycota</taxon>
        <taxon>Pezizomycotina</taxon>
        <taxon>Dothideomycetes</taxon>
        <taxon>Pleosporomycetidae</taxon>
        <taxon>Venturiales</taxon>
        <taxon>Sympoventuriaceae</taxon>
        <taxon>Verruconis</taxon>
    </lineage>
</organism>